<name>A0A6M3KZR3_9ZZZZ</name>
<reference evidence="1" key="1">
    <citation type="submission" date="2020-03" db="EMBL/GenBank/DDBJ databases">
        <title>The deep terrestrial virosphere.</title>
        <authorList>
            <person name="Holmfeldt K."/>
            <person name="Nilsson E."/>
            <person name="Simone D."/>
            <person name="Lopez-Fernandez M."/>
            <person name="Wu X."/>
            <person name="de Brujin I."/>
            <person name="Lundin D."/>
            <person name="Andersson A."/>
            <person name="Bertilsson S."/>
            <person name="Dopson M."/>
        </authorList>
    </citation>
    <scope>NUCLEOTIDE SEQUENCE</scope>
    <source>
        <strain evidence="1">MM415B02907</strain>
    </source>
</reference>
<evidence type="ECO:0000313" key="1">
    <source>
        <dbReference type="EMBL" id="QJA87706.1"/>
    </source>
</evidence>
<organism evidence="1">
    <name type="scientific">viral metagenome</name>
    <dbReference type="NCBI Taxonomy" id="1070528"/>
    <lineage>
        <taxon>unclassified sequences</taxon>
        <taxon>metagenomes</taxon>
        <taxon>organismal metagenomes</taxon>
    </lineage>
</organism>
<dbReference type="AlphaFoldDB" id="A0A6M3KZR3"/>
<accession>A0A6M3KZR3</accession>
<sequence>MTKNEKELRSEELLAQLEKVQFYYHTANGLKNVFTACLLIDKDGSLIARGISICSITDNFRKNEGRSRAYGRALKAWFRQQTDCPIMENRWHVQIINRKGNQLILQTRFKIDQDKLALPLIETKKYFTHKSMFKPKPTLEELQMFECLRGGKDEQRCYNI</sequence>
<protein>
    <submittedName>
        <fullName evidence="1">Uncharacterized protein</fullName>
    </submittedName>
</protein>
<gene>
    <name evidence="1" type="ORF">MM415B02907_0008</name>
</gene>
<dbReference type="EMBL" id="MT142727">
    <property type="protein sequence ID" value="QJA87706.1"/>
    <property type="molecule type" value="Genomic_DNA"/>
</dbReference>
<proteinExistence type="predicted"/>